<dbReference type="InterPro" id="IPR036565">
    <property type="entry name" value="Mur-like_cat_sf"/>
</dbReference>
<accession>A0A2A2H4R6</accession>
<gene>
    <name evidence="6" type="ORF">ASJ80_05780</name>
</gene>
<evidence type="ECO:0000313" key="6">
    <source>
        <dbReference type="EMBL" id="PAV04355.1"/>
    </source>
</evidence>
<evidence type="ECO:0000313" key="7">
    <source>
        <dbReference type="Proteomes" id="UP000217784"/>
    </source>
</evidence>
<dbReference type="GO" id="GO:0004326">
    <property type="term" value="F:tetrahydrofolylpolyglutamate synthase activity"/>
    <property type="evidence" value="ECO:0007669"/>
    <property type="project" value="InterPro"/>
</dbReference>
<dbReference type="EMBL" id="LMVM01000023">
    <property type="protein sequence ID" value="PAV04355.1"/>
    <property type="molecule type" value="Genomic_DNA"/>
</dbReference>
<keyword evidence="7" id="KW-1185">Reference proteome</keyword>
<dbReference type="OrthoDB" id="75177at2157"/>
<dbReference type="AlphaFoldDB" id="A0A2A2H4R6"/>
<organism evidence="6 7">
    <name type="scientific">Methanobacterium bryantii</name>
    <dbReference type="NCBI Taxonomy" id="2161"/>
    <lineage>
        <taxon>Archaea</taxon>
        <taxon>Methanobacteriati</taxon>
        <taxon>Methanobacteriota</taxon>
        <taxon>Methanomada group</taxon>
        <taxon>Methanobacteria</taxon>
        <taxon>Methanobacteriales</taxon>
        <taxon>Methanobacteriaceae</taxon>
        <taxon>Methanobacterium</taxon>
    </lineage>
</organism>
<evidence type="ECO:0000256" key="1">
    <source>
        <dbReference type="ARBA" id="ARBA00022598"/>
    </source>
</evidence>
<keyword evidence="3" id="KW-0067">ATP-binding</keyword>
<dbReference type="InterPro" id="IPR050061">
    <property type="entry name" value="MurCDEF_pg_biosynth"/>
</dbReference>
<dbReference type="PROSITE" id="PS01011">
    <property type="entry name" value="FOLYLPOLYGLU_SYNT_1"/>
    <property type="match status" value="1"/>
</dbReference>
<dbReference type="InterPro" id="IPR018109">
    <property type="entry name" value="Folylpolyglutamate_synth_CS"/>
</dbReference>
<keyword evidence="2" id="KW-0547">Nucleotide-binding</keyword>
<dbReference type="Gene3D" id="3.90.190.20">
    <property type="entry name" value="Mur ligase, C-terminal domain"/>
    <property type="match status" value="1"/>
</dbReference>
<feature type="domain" description="Mur ligase central" evidence="5">
    <location>
        <begin position="113"/>
        <end position="333"/>
    </location>
</feature>
<sequence length="504" mass="54375">MKEQEFKAVVIGGCGTVGSLMARVLKDNGADVTVSDLSTDSPQINILEEEGIKLNLGEHDENILKNADVIVVAPSLLQNNKLIGKIKSVTGADIISVDEILSTCKVSKPVVGITGTNGKTTTTWMLKNILNLSGYRTPEHKLKMQGNTELTPSFQARLEGDVAVLEIGTHGNPNEIKNCALKSEVSIGIITNISKDHLSGSHNFQDYISCKREIVDVANCLIFNADDPVVTGFSNDTSHKIFFYGIEDIALEIEAYPEIRECPLCGKKLEYSLHYLGHLGVYKCSCGFKRPEPDVKAFDVKNDSFKLVIGSNTAEVKLRQAGVHNVYNALAAASGATALNIDFNDIVKGIETFEGVKGRFQKVDIGKQVIIDYAHNPAGVKAIIQTLIREKPETSRLIVVNTVSSESGIEGDIEIAKILKDADVIVVASNASRKASSKINVNNHVILTESSKKGSKIGTLGASKVQVGESLNLAINEAKKEDIILIIGEGGVKYSSEILGKFKN</sequence>
<protein>
    <submittedName>
        <fullName evidence="6">UDP-N-acetylmuramyl tripeptide synthetase-like protein</fullName>
    </submittedName>
</protein>
<dbReference type="PANTHER" id="PTHR43445">
    <property type="entry name" value="UDP-N-ACETYLMURAMATE--L-ALANINE LIGASE-RELATED"/>
    <property type="match status" value="1"/>
</dbReference>
<dbReference type="InterPro" id="IPR013221">
    <property type="entry name" value="Mur_ligase_cen"/>
</dbReference>
<dbReference type="Pfam" id="PF21799">
    <property type="entry name" value="MurD-like_N"/>
    <property type="match status" value="1"/>
</dbReference>
<dbReference type="InterPro" id="IPR036615">
    <property type="entry name" value="Mur_ligase_C_dom_sf"/>
</dbReference>
<dbReference type="Pfam" id="PF08245">
    <property type="entry name" value="Mur_ligase_M"/>
    <property type="match status" value="1"/>
</dbReference>
<keyword evidence="1" id="KW-0436">Ligase</keyword>
<dbReference type="Gene3D" id="3.40.1190.10">
    <property type="entry name" value="Mur-like, catalytic domain"/>
    <property type="match status" value="1"/>
</dbReference>
<comment type="caution">
    <text evidence="6">The sequence shown here is derived from an EMBL/GenBank/DDBJ whole genome shotgun (WGS) entry which is preliminary data.</text>
</comment>
<evidence type="ECO:0000256" key="2">
    <source>
        <dbReference type="ARBA" id="ARBA00022741"/>
    </source>
</evidence>
<dbReference type="SUPFAM" id="SSF53623">
    <property type="entry name" value="MurD-like peptide ligases, catalytic domain"/>
    <property type="match status" value="1"/>
</dbReference>
<dbReference type="Pfam" id="PF02875">
    <property type="entry name" value="Mur_ligase_C"/>
    <property type="match status" value="1"/>
</dbReference>
<dbReference type="InterPro" id="IPR004101">
    <property type="entry name" value="Mur_ligase_C"/>
</dbReference>
<proteinExistence type="predicted"/>
<evidence type="ECO:0000256" key="3">
    <source>
        <dbReference type="ARBA" id="ARBA00022840"/>
    </source>
</evidence>
<dbReference type="GO" id="GO:0005524">
    <property type="term" value="F:ATP binding"/>
    <property type="evidence" value="ECO:0007669"/>
    <property type="project" value="UniProtKB-KW"/>
</dbReference>
<feature type="domain" description="Mur ligase C-terminal" evidence="4">
    <location>
        <begin position="358"/>
        <end position="490"/>
    </location>
</feature>
<reference evidence="6 7" key="1">
    <citation type="journal article" date="2017" name="BMC Genomics">
        <title>Genomic analysis of methanogenic archaea reveals a shift towards energy conservation.</title>
        <authorList>
            <person name="Gilmore S.P."/>
            <person name="Henske J.K."/>
            <person name="Sexton J.A."/>
            <person name="Solomon K.V."/>
            <person name="Seppala S."/>
            <person name="Yoo J.I."/>
            <person name="Huyett L.M."/>
            <person name="Pressman A."/>
            <person name="Cogan J.Z."/>
            <person name="Kivenson V."/>
            <person name="Peng X."/>
            <person name="Tan Y."/>
            <person name="Valentine D.L."/>
            <person name="O'Malley M.A."/>
        </authorList>
    </citation>
    <scope>NUCLEOTIDE SEQUENCE [LARGE SCALE GENOMIC DNA]</scope>
    <source>
        <strain evidence="6 7">M.o.H.</strain>
    </source>
</reference>
<dbReference type="PANTHER" id="PTHR43445:SF3">
    <property type="entry name" value="UDP-N-ACETYLMURAMATE--L-ALANINE LIGASE"/>
    <property type="match status" value="1"/>
</dbReference>
<evidence type="ECO:0000259" key="4">
    <source>
        <dbReference type="Pfam" id="PF02875"/>
    </source>
</evidence>
<dbReference type="RefSeq" id="WP_069584465.1">
    <property type="nucleotide sequence ID" value="NZ_LMVM01000023.1"/>
</dbReference>
<dbReference type="SUPFAM" id="SSF53244">
    <property type="entry name" value="MurD-like peptide ligases, peptide-binding domain"/>
    <property type="match status" value="1"/>
</dbReference>
<dbReference type="Proteomes" id="UP000217784">
    <property type="component" value="Unassembled WGS sequence"/>
</dbReference>
<dbReference type="SUPFAM" id="SSF51984">
    <property type="entry name" value="MurCD N-terminal domain"/>
    <property type="match status" value="1"/>
</dbReference>
<name>A0A2A2H4R6_METBR</name>
<evidence type="ECO:0000259" key="5">
    <source>
        <dbReference type="Pfam" id="PF08245"/>
    </source>
</evidence>
<dbReference type="Gene3D" id="3.40.50.720">
    <property type="entry name" value="NAD(P)-binding Rossmann-like Domain"/>
    <property type="match status" value="1"/>
</dbReference>